<feature type="compositionally biased region" description="Polar residues" evidence="1">
    <location>
        <begin position="168"/>
        <end position="180"/>
    </location>
</feature>
<feature type="compositionally biased region" description="Low complexity" evidence="1">
    <location>
        <begin position="300"/>
        <end position="315"/>
    </location>
</feature>
<accession>H0R0I2</accession>
<dbReference type="eggNOG" id="COG5549">
    <property type="taxonomic scope" value="Bacteria"/>
</dbReference>
<proteinExistence type="predicted"/>
<feature type="compositionally biased region" description="Low complexity" evidence="1">
    <location>
        <begin position="148"/>
        <end position="167"/>
    </location>
</feature>
<comment type="caution">
    <text evidence="2">The sequence shown here is derived from an EMBL/GenBank/DDBJ whole genome shotgun (WGS) entry which is preliminary data.</text>
</comment>
<dbReference type="AlphaFoldDB" id="H0R0I2"/>
<feature type="region of interest" description="Disordered" evidence="1">
    <location>
        <begin position="68"/>
        <end position="181"/>
    </location>
</feature>
<protein>
    <submittedName>
        <fullName evidence="2">Uncharacterized protein</fullName>
    </submittedName>
</protein>
<keyword evidence="3" id="KW-1185">Reference proteome</keyword>
<dbReference type="EMBL" id="BAEH01000059">
    <property type="protein sequence ID" value="GAB18583.1"/>
    <property type="molecule type" value="Genomic_DNA"/>
</dbReference>
<feature type="compositionally biased region" description="Gly residues" evidence="1">
    <location>
        <begin position="316"/>
        <end position="330"/>
    </location>
</feature>
<evidence type="ECO:0000313" key="3">
    <source>
        <dbReference type="Proteomes" id="UP000035034"/>
    </source>
</evidence>
<dbReference type="Proteomes" id="UP000035034">
    <property type="component" value="Unassembled WGS sequence"/>
</dbReference>
<evidence type="ECO:0000313" key="2">
    <source>
        <dbReference type="EMBL" id="GAB18583.1"/>
    </source>
</evidence>
<sequence length="412" mass="43122">MSHSPNTRRLTGLIARVVAVLALGAALVAAVVAIPTASAETPAERCARETNAYNSAWKQSWVAAHPGKTISDAPAPPVPYTCHDPQTTTPTTPSTAPPATLPGTTSATPGPGPNMGVHAPTDIPGPGKTPIVKAPGGTSVKTTPPPSDASTTAAPPAPKTPAAGNTTSPRPTVQSPTSLRDITKLPIIDSGYHYTSAFDTPPPSDPINDGCKYCKRDSINRILEGDANSPDGWLDTWGCADGTHKARPGLWQRCYTDYDYRIENRRLVSIAPKPGEAPVGMCQRPDRKAVGECKQTVQLSNETSQTASTESSAEGSLGGGAGGIDIGGSMGTTKTTETGSTNGTTRGGEFTAPGDLKPGEEVAYYQLWELWSYDIVSEKDGVITRYHAYQWVPTGGSRPVRGPMGSHLQWKG</sequence>
<name>H0R0I2_9ACTN</name>
<feature type="region of interest" description="Disordered" evidence="1">
    <location>
        <begin position="297"/>
        <end position="355"/>
    </location>
</feature>
<organism evidence="2 3">
    <name type="scientific">Gordonia effusa NBRC 100432</name>
    <dbReference type="NCBI Taxonomy" id="1077974"/>
    <lineage>
        <taxon>Bacteria</taxon>
        <taxon>Bacillati</taxon>
        <taxon>Actinomycetota</taxon>
        <taxon>Actinomycetes</taxon>
        <taxon>Mycobacteriales</taxon>
        <taxon>Gordoniaceae</taxon>
        <taxon>Gordonia</taxon>
    </lineage>
</organism>
<dbReference type="STRING" id="1077974.GOEFS_059_00170"/>
<evidence type="ECO:0000256" key="1">
    <source>
        <dbReference type="SAM" id="MobiDB-lite"/>
    </source>
</evidence>
<reference evidence="2 3" key="1">
    <citation type="submission" date="2011-12" db="EMBL/GenBank/DDBJ databases">
        <title>Whole genome shotgun sequence of Gordonia effusa NBRC 100432.</title>
        <authorList>
            <person name="Yoshida I."/>
            <person name="Takarada H."/>
            <person name="Hosoyama A."/>
            <person name="Tsuchikane K."/>
            <person name="Katsumata H."/>
            <person name="Yamazaki S."/>
            <person name="Fujita N."/>
        </authorList>
    </citation>
    <scope>NUCLEOTIDE SEQUENCE [LARGE SCALE GENOMIC DNA]</scope>
    <source>
        <strain evidence="2 3">NBRC 100432</strain>
    </source>
</reference>
<gene>
    <name evidence="2" type="ORF">GOEFS_059_00170</name>
</gene>
<feature type="compositionally biased region" description="Low complexity" evidence="1">
    <location>
        <begin position="331"/>
        <end position="348"/>
    </location>
</feature>